<dbReference type="InterPro" id="IPR048876">
    <property type="entry name" value="BipA_C"/>
</dbReference>
<proteinExistence type="predicted"/>
<dbReference type="InterPro" id="IPR042116">
    <property type="entry name" value="TypA/BipA_C"/>
</dbReference>
<reference evidence="2" key="2">
    <citation type="submission" date="2014-07" db="EMBL/GenBank/DDBJ databases">
        <authorList>
            <person name="Hull J."/>
        </authorList>
    </citation>
    <scope>NUCLEOTIDE SEQUENCE</scope>
</reference>
<evidence type="ECO:0000313" key="2">
    <source>
        <dbReference type="EMBL" id="JAG34396.1"/>
    </source>
</evidence>
<protein>
    <recommendedName>
        <fullName evidence="1">TypA/BipA C-terminal domain-containing protein</fullName>
    </recommendedName>
</protein>
<evidence type="ECO:0000259" key="1">
    <source>
        <dbReference type="Pfam" id="PF21018"/>
    </source>
</evidence>
<dbReference type="Pfam" id="PF21018">
    <property type="entry name" value="BipA_C"/>
    <property type="match status" value="1"/>
</dbReference>
<dbReference type="FunFam" id="2.40.50.250:FF:000001">
    <property type="entry name" value="GTP-binding protein TypA"/>
    <property type="match status" value="1"/>
</dbReference>
<dbReference type="AlphaFoldDB" id="A0A0A9YRZ1"/>
<accession>A0A0A9YRZ1</accession>
<name>A0A0A9YRZ1_LYGHE</name>
<sequence length="141" mass="15399">MEDGVCTAYALEACESRGALFVEPGTLVYRGMVIGENARADDMELNPVKAKALTNIRAAGKDERVRLSPPRKFTIEELISYVRDDEIIEITPKSVRLRKRILDSTARKTAAKSAKSIALKALQSGGKVSPDAKFLSSLTMV</sequence>
<dbReference type="EMBL" id="GBHO01009208">
    <property type="protein sequence ID" value="JAG34396.1"/>
    <property type="molecule type" value="Transcribed_RNA"/>
</dbReference>
<dbReference type="Gene3D" id="2.40.50.250">
    <property type="entry name" value="bipa protein"/>
    <property type="match status" value="1"/>
</dbReference>
<reference evidence="2" key="1">
    <citation type="journal article" date="2014" name="PLoS ONE">
        <title>Transcriptome-Based Identification of ABC Transporters in the Western Tarnished Plant Bug Lygus hesperus.</title>
        <authorList>
            <person name="Hull J.J."/>
            <person name="Chaney K."/>
            <person name="Geib S.M."/>
            <person name="Fabrick J.A."/>
            <person name="Brent C.S."/>
            <person name="Walsh D."/>
            <person name="Lavine L.C."/>
        </authorList>
    </citation>
    <scope>NUCLEOTIDE SEQUENCE</scope>
</reference>
<feature type="domain" description="TypA/BipA C-terminal" evidence="1">
    <location>
        <begin position="1"/>
        <end position="103"/>
    </location>
</feature>
<organism evidence="2">
    <name type="scientific">Lygus hesperus</name>
    <name type="common">Western plant bug</name>
    <dbReference type="NCBI Taxonomy" id="30085"/>
    <lineage>
        <taxon>Eukaryota</taxon>
        <taxon>Metazoa</taxon>
        <taxon>Ecdysozoa</taxon>
        <taxon>Arthropoda</taxon>
        <taxon>Hexapoda</taxon>
        <taxon>Insecta</taxon>
        <taxon>Pterygota</taxon>
        <taxon>Neoptera</taxon>
        <taxon>Paraneoptera</taxon>
        <taxon>Hemiptera</taxon>
        <taxon>Heteroptera</taxon>
        <taxon>Panheteroptera</taxon>
        <taxon>Cimicomorpha</taxon>
        <taxon>Miridae</taxon>
        <taxon>Mirini</taxon>
        <taxon>Lygus</taxon>
    </lineage>
</organism>
<gene>
    <name evidence="2" type="ORF">CM83_30638</name>
</gene>